<dbReference type="InterPro" id="IPR042120">
    <property type="entry name" value="MutL_C_dimsub"/>
</dbReference>
<dbReference type="AlphaFoldDB" id="A0A8J6AYG8"/>
<organism evidence="4 5">
    <name type="scientific">Carpediemonas membranifera</name>
    <dbReference type="NCBI Taxonomy" id="201153"/>
    <lineage>
        <taxon>Eukaryota</taxon>
        <taxon>Metamonada</taxon>
        <taxon>Carpediemonas-like organisms</taxon>
        <taxon>Carpediemonas</taxon>
    </lineage>
</organism>
<evidence type="ECO:0000259" key="3">
    <source>
        <dbReference type="SMART" id="SM00853"/>
    </source>
</evidence>
<dbReference type="OrthoDB" id="429932at2759"/>
<name>A0A8J6AYG8_9EUKA</name>
<feature type="region of interest" description="Disordered" evidence="2">
    <location>
        <begin position="287"/>
        <end position="312"/>
    </location>
</feature>
<dbReference type="InterPro" id="IPR036890">
    <property type="entry name" value="HATPase_C_sf"/>
</dbReference>
<dbReference type="PANTHER" id="PTHR10073:SF47">
    <property type="entry name" value="DNA MISMATCH REPAIR PROTEIN MLH3"/>
    <property type="match status" value="1"/>
</dbReference>
<accession>A0A8J6AYG8</accession>
<dbReference type="PANTHER" id="PTHR10073">
    <property type="entry name" value="DNA MISMATCH REPAIR PROTEIN MLH, PMS, MUTL"/>
    <property type="match status" value="1"/>
</dbReference>
<dbReference type="InterPro" id="IPR038973">
    <property type="entry name" value="MutL/Mlh/Pms-like"/>
</dbReference>
<feature type="domain" description="MutL C-terminal dimerisation" evidence="3">
    <location>
        <begin position="373"/>
        <end position="533"/>
    </location>
</feature>
<evidence type="ECO:0000313" key="4">
    <source>
        <dbReference type="EMBL" id="KAG9390334.1"/>
    </source>
</evidence>
<evidence type="ECO:0000313" key="5">
    <source>
        <dbReference type="Proteomes" id="UP000717585"/>
    </source>
</evidence>
<evidence type="ECO:0000256" key="1">
    <source>
        <dbReference type="ARBA" id="ARBA00006082"/>
    </source>
</evidence>
<comment type="caution">
    <text evidence="4">The sequence shown here is derived from an EMBL/GenBank/DDBJ whole genome shotgun (WGS) entry which is preliminary data.</text>
</comment>
<keyword evidence="5" id="KW-1185">Reference proteome</keyword>
<dbReference type="SUPFAM" id="SSF55874">
    <property type="entry name" value="ATPase domain of HSP90 chaperone/DNA topoisomerase II/histidine kinase"/>
    <property type="match status" value="1"/>
</dbReference>
<proteinExistence type="inferred from homology"/>
<sequence length="570" mass="62117">MEAPRRIERTTQDGFYLVAAARFNRLEDVLSALLLNSVEEGASSVHIAWEDESGSMFVSDNGGGFPETVLRSLDQRRATSTKPAKAGQSLLLISSVARITIAHNGRPVLALGGQQGPFINREQTCVSVTSLFARTPVRLRTVDPAMIRPTVVDMAVAYPSVRYTVEMLGQVETVGPFLGRPAALRWAIGVPEEEQVVEAGHRGLYVLMVTVPASVRCQICLYNGKRFDDPKIRTAVINQVKDRGMLKNAHLATSGRFVTFVTCSDQPVVPAEKVAELVDACLDALSPESESSDVPDATAGDSDDVLGDQRPGHSRASILNGMNLFGNSFKSHGRLTQSLGSKEPRLTQQQRADIIPSMPSNPIDRVSLSDLTAVGQFADSFIVCSHASKLFFIDQHAAAERVNLELLLDELLAAKPIVVPRSEATPLRVGHSLCTHCGSGQIVTRVRRPLGQVTLDTPWLIDPVLARRSAYFERWGWRFDRDTVTAVPVIYGVILDRVAYLQDSLQDSGVPSIIHQIVLSRSCRMSIKANQPLTLADCAKVVADLADCRCPWYCAHGRPTIVPGPAVKVE</sequence>
<dbReference type="GO" id="GO:0005524">
    <property type="term" value="F:ATP binding"/>
    <property type="evidence" value="ECO:0007669"/>
    <property type="project" value="InterPro"/>
</dbReference>
<dbReference type="Gene3D" id="3.30.1370.100">
    <property type="entry name" value="MutL, C-terminal domain, regulatory subdomain"/>
    <property type="match status" value="1"/>
</dbReference>
<dbReference type="Proteomes" id="UP000717585">
    <property type="component" value="Unassembled WGS sequence"/>
</dbReference>
<dbReference type="GO" id="GO:0140664">
    <property type="term" value="F:ATP-dependent DNA damage sensor activity"/>
    <property type="evidence" value="ECO:0007669"/>
    <property type="project" value="InterPro"/>
</dbReference>
<dbReference type="Gene3D" id="3.30.565.10">
    <property type="entry name" value="Histidine kinase-like ATPase, C-terminal domain"/>
    <property type="match status" value="1"/>
</dbReference>
<protein>
    <submittedName>
        <fullName evidence="4">DNA mismatch repair protein MLH3</fullName>
    </submittedName>
</protein>
<reference evidence="4" key="1">
    <citation type="submission" date="2021-05" db="EMBL/GenBank/DDBJ databases">
        <title>A free-living protist that lacks canonical eukaryotic 1 DNA replication and segregation systems.</title>
        <authorList>
            <person name="Salas-Leiva D.E."/>
            <person name="Tromer E.C."/>
            <person name="Curtis B.A."/>
            <person name="Jerlstrom-Hultqvist J."/>
            <person name="Kolisko M."/>
            <person name="Yi Z."/>
            <person name="Salas-Leiva J.S."/>
            <person name="Gallot-Lavallee L."/>
            <person name="Kops G.J.P.L."/>
            <person name="Archibald J.M."/>
            <person name="Simpson A.G.B."/>
            <person name="Roger A.J."/>
        </authorList>
    </citation>
    <scope>NUCLEOTIDE SEQUENCE</scope>
    <source>
        <strain evidence="4">BICM</strain>
    </source>
</reference>
<dbReference type="SUPFAM" id="SSF118116">
    <property type="entry name" value="DNA mismatch repair protein MutL"/>
    <property type="match status" value="2"/>
</dbReference>
<dbReference type="EMBL" id="JAHDYR010000064">
    <property type="protein sequence ID" value="KAG9390334.1"/>
    <property type="molecule type" value="Genomic_DNA"/>
</dbReference>
<dbReference type="GO" id="GO:0016887">
    <property type="term" value="F:ATP hydrolysis activity"/>
    <property type="evidence" value="ECO:0007669"/>
    <property type="project" value="InterPro"/>
</dbReference>
<dbReference type="SMART" id="SM00853">
    <property type="entry name" value="MutL_C"/>
    <property type="match status" value="1"/>
</dbReference>
<comment type="similarity">
    <text evidence="1">Belongs to the DNA mismatch repair MutL/HexB family.</text>
</comment>
<dbReference type="Gene3D" id="3.30.1540.20">
    <property type="entry name" value="MutL, C-terminal domain, dimerisation subdomain"/>
    <property type="match status" value="2"/>
</dbReference>
<dbReference type="GO" id="GO:0032300">
    <property type="term" value="C:mismatch repair complex"/>
    <property type="evidence" value="ECO:0007669"/>
    <property type="project" value="InterPro"/>
</dbReference>
<dbReference type="InterPro" id="IPR037198">
    <property type="entry name" value="MutL_C_sf"/>
</dbReference>
<dbReference type="InterPro" id="IPR042121">
    <property type="entry name" value="MutL_C_regsub"/>
</dbReference>
<dbReference type="InterPro" id="IPR014790">
    <property type="entry name" value="MutL_C"/>
</dbReference>
<dbReference type="GO" id="GO:0006298">
    <property type="term" value="P:mismatch repair"/>
    <property type="evidence" value="ECO:0007669"/>
    <property type="project" value="InterPro"/>
</dbReference>
<gene>
    <name evidence="4" type="ORF">J8273_7677</name>
</gene>
<evidence type="ECO:0000256" key="2">
    <source>
        <dbReference type="SAM" id="MobiDB-lite"/>
    </source>
</evidence>
<dbReference type="Pfam" id="PF08676">
    <property type="entry name" value="MutL_C"/>
    <property type="match status" value="1"/>
</dbReference>